<evidence type="ECO:0000313" key="1">
    <source>
        <dbReference type="EMBL" id="PAF27417.1"/>
    </source>
</evidence>
<name>A0A268S4R8_SHOCL</name>
<evidence type="ECO:0008006" key="3">
    <source>
        <dbReference type="Google" id="ProtNLM"/>
    </source>
</evidence>
<reference evidence="1 2" key="1">
    <citation type="submission" date="2017-07" db="EMBL/GenBank/DDBJ databases">
        <title>Isolation and whole genome analysis of endospore-forming bacteria from heroin.</title>
        <authorList>
            <person name="Kalinowski J."/>
            <person name="Ahrens B."/>
            <person name="Al-Dilaimi A."/>
            <person name="Winkler A."/>
            <person name="Wibberg D."/>
            <person name="Schleenbecker U."/>
            <person name="Ruckert C."/>
            <person name="Wolfel R."/>
            <person name="Grass G."/>
        </authorList>
    </citation>
    <scope>NUCLEOTIDE SEQUENCE [LARGE SCALE GENOMIC DNA]</scope>
    <source>
        <strain evidence="1 2">7523-2</strain>
    </source>
</reference>
<protein>
    <recommendedName>
        <fullName evidence="3">DUF5082 domain-containing protein</fullName>
    </recommendedName>
</protein>
<evidence type="ECO:0000313" key="2">
    <source>
        <dbReference type="Proteomes" id="UP000216133"/>
    </source>
</evidence>
<accession>A0A268S4R8</accession>
<dbReference type="EMBL" id="NPBS01000014">
    <property type="protein sequence ID" value="PAF27417.1"/>
    <property type="molecule type" value="Genomic_DNA"/>
</dbReference>
<dbReference type="Proteomes" id="UP000216133">
    <property type="component" value="Unassembled WGS sequence"/>
</dbReference>
<proteinExistence type="predicted"/>
<sequence length="102" mass="11983">MYFWYKMVKIIAISSIHTKKTQKELKGMLQSVIQTKIRRTERQIVRLMDRLAEEKAHHIQIKESGGKVTEHGGWDIGYIEGRLFVLQDQLDDLKEIARLSET</sequence>
<gene>
    <name evidence="1" type="ORF">CHH61_03605</name>
</gene>
<comment type="caution">
    <text evidence="1">The sequence shown here is derived from an EMBL/GenBank/DDBJ whole genome shotgun (WGS) entry which is preliminary data.</text>
</comment>
<dbReference type="AlphaFoldDB" id="A0A268S4R8"/>
<organism evidence="1 2">
    <name type="scientific">Shouchella clausii</name>
    <name type="common">Alkalihalobacillus clausii</name>
    <dbReference type="NCBI Taxonomy" id="79880"/>
    <lineage>
        <taxon>Bacteria</taxon>
        <taxon>Bacillati</taxon>
        <taxon>Bacillota</taxon>
        <taxon>Bacilli</taxon>
        <taxon>Bacillales</taxon>
        <taxon>Bacillaceae</taxon>
        <taxon>Shouchella</taxon>
    </lineage>
</organism>